<accession>A0A7C3PQA9</accession>
<evidence type="ECO:0000259" key="5">
    <source>
        <dbReference type="Pfam" id="PF25954"/>
    </source>
</evidence>
<organism evidence="7">
    <name type="scientific">Oscillatoriales cyanobacterium SpSt-418</name>
    <dbReference type="NCBI Taxonomy" id="2282169"/>
    <lineage>
        <taxon>Bacteria</taxon>
        <taxon>Bacillati</taxon>
        <taxon>Cyanobacteriota</taxon>
        <taxon>Cyanophyceae</taxon>
        <taxon>Oscillatoriophycideae</taxon>
        <taxon>Oscillatoriales</taxon>
    </lineage>
</organism>
<comment type="caution">
    <text evidence="7">The sequence shown here is derived from an EMBL/GenBank/DDBJ whole genome shotgun (WGS) entry which is preliminary data.</text>
</comment>
<keyword evidence="3" id="KW-1133">Transmembrane helix</keyword>
<feature type="domain" description="CusB-like beta-barrel" evidence="5">
    <location>
        <begin position="297"/>
        <end position="366"/>
    </location>
</feature>
<evidence type="ECO:0000259" key="4">
    <source>
        <dbReference type="Pfam" id="PF25881"/>
    </source>
</evidence>
<dbReference type="Pfam" id="PF25954">
    <property type="entry name" value="Beta-barrel_RND_2"/>
    <property type="match status" value="1"/>
</dbReference>
<keyword evidence="3" id="KW-0812">Transmembrane</keyword>
<proteinExistence type="inferred from homology"/>
<dbReference type="EMBL" id="DSRU01000192">
    <property type="protein sequence ID" value="HFM98661.1"/>
    <property type="molecule type" value="Genomic_DNA"/>
</dbReference>
<dbReference type="GO" id="GO:0015562">
    <property type="term" value="F:efflux transmembrane transporter activity"/>
    <property type="evidence" value="ECO:0007669"/>
    <property type="project" value="TreeGrafter"/>
</dbReference>
<dbReference type="Gene3D" id="2.40.420.20">
    <property type="match status" value="1"/>
</dbReference>
<protein>
    <submittedName>
        <fullName evidence="7">Efflux RND transporter periplasmic adaptor subunit</fullName>
    </submittedName>
</protein>
<dbReference type="SUPFAM" id="SSF111369">
    <property type="entry name" value="HlyD-like secretion proteins"/>
    <property type="match status" value="2"/>
</dbReference>
<feature type="region of interest" description="Disordered" evidence="2">
    <location>
        <begin position="1"/>
        <end position="24"/>
    </location>
</feature>
<dbReference type="Gene3D" id="1.10.287.470">
    <property type="entry name" value="Helix hairpin bin"/>
    <property type="match status" value="3"/>
</dbReference>
<evidence type="ECO:0000259" key="6">
    <source>
        <dbReference type="Pfam" id="PF25989"/>
    </source>
</evidence>
<dbReference type="Gene3D" id="2.40.30.170">
    <property type="match status" value="1"/>
</dbReference>
<feature type="domain" description="YknX-like C-terminal permuted SH3-like" evidence="6">
    <location>
        <begin position="378"/>
        <end position="443"/>
    </location>
</feature>
<dbReference type="PANTHER" id="PTHR30469:SF15">
    <property type="entry name" value="HLYD FAMILY OF SECRETION PROTEINS"/>
    <property type="match status" value="1"/>
</dbReference>
<dbReference type="Pfam" id="PF25881">
    <property type="entry name" value="HH_YBHG"/>
    <property type="match status" value="1"/>
</dbReference>
<feature type="domain" description="YbhG-like alpha-helical hairpin" evidence="4">
    <location>
        <begin position="127"/>
        <end position="252"/>
    </location>
</feature>
<dbReference type="Pfam" id="PF25989">
    <property type="entry name" value="YknX_C"/>
    <property type="match status" value="1"/>
</dbReference>
<keyword evidence="3" id="KW-0472">Membrane</keyword>
<comment type="similarity">
    <text evidence="1">Belongs to the membrane fusion protein (MFP) (TC 8.A.1) family.</text>
</comment>
<dbReference type="InterPro" id="IPR058637">
    <property type="entry name" value="YknX-like_C"/>
</dbReference>
<evidence type="ECO:0000313" key="7">
    <source>
        <dbReference type="EMBL" id="HFM98661.1"/>
    </source>
</evidence>
<name>A0A7C3PQA9_9CYAN</name>
<dbReference type="InterPro" id="IPR059052">
    <property type="entry name" value="HH_YbhG-like"/>
</dbReference>
<dbReference type="GO" id="GO:1990281">
    <property type="term" value="C:efflux pump complex"/>
    <property type="evidence" value="ECO:0007669"/>
    <property type="project" value="TreeGrafter"/>
</dbReference>
<dbReference type="Gene3D" id="2.40.50.100">
    <property type="match status" value="2"/>
</dbReference>
<reference evidence="7" key="1">
    <citation type="journal article" date="2020" name="mSystems">
        <title>Genome- and Community-Level Interaction Insights into Carbon Utilization and Element Cycling Functions of Hydrothermarchaeota in Hydrothermal Sediment.</title>
        <authorList>
            <person name="Zhou Z."/>
            <person name="Liu Y."/>
            <person name="Xu W."/>
            <person name="Pan J."/>
            <person name="Luo Z.H."/>
            <person name="Li M."/>
        </authorList>
    </citation>
    <scope>NUCLEOTIDE SEQUENCE [LARGE SCALE GENOMIC DNA]</scope>
    <source>
        <strain evidence="7">SpSt-418</strain>
    </source>
</reference>
<evidence type="ECO:0000256" key="1">
    <source>
        <dbReference type="ARBA" id="ARBA00009477"/>
    </source>
</evidence>
<dbReference type="InterPro" id="IPR006143">
    <property type="entry name" value="RND_pump_MFP"/>
</dbReference>
<dbReference type="PANTHER" id="PTHR30469">
    <property type="entry name" value="MULTIDRUG RESISTANCE PROTEIN MDTA"/>
    <property type="match status" value="1"/>
</dbReference>
<dbReference type="NCBIfam" id="TIGR01730">
    <property type="entry name" value="RND_mfp"/>
    <property type="match status" value="1"/>
</dbReference>
<evidence type="ECO:0000256" key="3">
    <source>
        <dbReference type="SAM" id="Phobius"/>
    </source>
</evidence>
<dbReference type="InterPro" id="IPR058792">
    <property type="entry name" value="Beta-barrel_RND_2"/>
</dbReference>
<evidence type="ECO:0000256" key="2">
    <source>
        <dbReference type="SAM" id="MobiDB-lite"/>
    </source>
</evidence>
<dbReference type="AlphaFoldDB" id="A0A7C3PQA9"/>
<sequence length="449" mass="48448">MNNVDSQVQTPDQPTPVSEATEAQSNPKKWWLWAVLAVALTTGGIGIWRALVPNQGAKPAVAQQGPAPRAVETVALTQGSAARQVQLLGQVEAAERATIRAQTSGVIETLLVQPGDRVEAGMTIAVLDDADQQLALSQAQARLAQQRSNLARLTVGTRPEIIAQRQAALSSANAREQEAIDNLNRTESLVREGALSQRLLVEARSAVDAARGQRLEAQAQLAEAQAGPIREEIEAQRANVAAAQAEVNQARLTQLRTQVKATSAGVVDRRLVSRGDYVQSNGEIVSLITGDRLDIFLELPEELTSRVTVGMPIQLTSRALPQWKQRTTITAVVPAADSTSRRQRVRVRLDNRGQRLLPGMAITGTLELPSNRTSFVVSRDALTQRQNQWLVFAIADGKAKQIPVEMVTDMGETVAIYSNELRPGQAIVLRGGDTLRDGAPVKVIQGSRT</sequence>
<gene>
    <name evidence="7" type="ORF">ENR64_13080</name>
</gene>
<feature type="transmembrane region" description="Helical" evidence="3">
    <location>
        <begin position="30"/>
        <end position="51"/>
    </location>
</feature>